<dbReference type="EMBL" id="CP098611">
    <property type="protein sequence ID" value="USR92408.1"/>
    <property type="molecule type" value="Genomic_DNA"/>
</dbReference>
<proteinExistence type="predicted"/>
<dbReference type="Proteomes" id="UP001056708">
    <property type="component" value="Chromosome"/>
</dbReference>
<name>A0ABY5AU89_9CYAN</name>
<organism evidence="1 2">
    <name type="scientific">Phormidium yuhuli AB48</name>
    <dbReference type="NCBI Taxonomy" id="2940671"/>
    <lineage>
        <taxon>Bacteria</taxon>
        <taxon>Bacillati</taxon>
        <taxon>Cyanobacteriota</taxon>
        <taxon>Cyanophyceae</taxon>
        <taxon>Oscillatoriophycideae</taxon>
        <taxon>Oscillatoriales</taxon>
        <taxon>Oscillatoriaceae</taxon>
        <taxon>Phormidium</taxon>
        <taxon>Phormidium yuhuli</taxon>
    </lineage>
</organism>
<evidence type="ECO:0000313" key="2">
    <source>
        <dbReference type="Proteomes" id="UP001056708"/>
    </source>
</evidence>
<gene>
    <name evidence="1" type="ORF">NEA10_06725</name>
</gene>
<evidence type="ECO:0000313" key="1">
    <source>
        <dbReference type="EMBL" id="USR92408.1"/>
    </source>
</evidence>
<dbReference type="RefSeq" id="WP_252664565.1">
    <property type="nucleotide sequence ID" value="NZ_CP098611.1"/>
</dbReference>
<protein>
    <submittedName>
        <fullName evidence="1">Uncharacterized protein</fullName>
    </submittedName>
</protein>
<reference evidence="1" key="1">
    <citation type="submission" date="2022-06" db="EMBL/GenBank/DDBJ databases">
        <title>Genome sequence of Phormidium yuhuli AB48 isolated from an industrial photobioreactor environment.</title>
        <authorList>
            <person name="Qiu Y."/>
            <person name="Noonan A.J.C."/>
            <person name="Dofher K."/>
            <person name="Koch M."/>
            <person name="Kieft B."/>
            <person name="Lin X."/>
            <person name="Ziels R.M."/>
            <person name="Hallam S.J."/>
        </authorList>
    </citation>
    <scope>NUCLEOTIDE SEQUENCE</scope>
    <source>
        <strain evidence="1">AB48</strain>
    </source>
</reference>
<accession>A0ABY5AU89</accession>
<sequence length="174" mass="19292">MFQRFGSAQDVKKYCYWLLLSLPGLLLALAADLPSSVVSVPGAIAQEDSTTQTTSAGDIYFYGESGQPEVLGSAYMVLESRQNQVVGGFFMYQSSFDCFYGQITNQALQITVIPTYEHIRYSYAVERSDTAIASPEGLATMPEFDGFYPLSHPDAVARHVLETCRHEYGSLVWQ</sequence>
<keyword evidence="2" id="KW-1185">Reference proteome</keyword>